<keyword evidence="2 8" id="KW-0963">Cytoplasm</keyword>
<reference evidence="11" key="1">
    <citation type="submission" date="2020-09" db="EMBL/GenBank/DDBJ databases">
        <title>Bosea spartocytisi sp. nov. a root nodule endophyte of Spartocytisus supranubius in the high mountain ecosystem fo the Teide National Park (Canary Islands, Spain).</title>
        <authorList>
            <person name="Pulido-Suarez L."/>
            <person name="Peix A."/>
            <person name="Igual J.M."/>
            <person name="Socas-Perez N."/>
            <person name="Velazquez E."/>
            <person name="Flores-Felix J.D."/>
            <person name="Leon-Barrios M."/>
        </authorList>
    </citation>
    <scope>NUCLEOTIDE SEQUENCE</scope>
    <source>
        <strain evidence="11">SSUT16</strain>
    </source>
</reference>
<gene>
    <name evidence="8" type="primary">gltX</name>
    <name evidence="11" type="ORF">IED13_00800</name>
</gene>
<evidence type="ECO:0000256" key="4">
    <source>
        <dbReference type="ARBA" id="ARBA00022741"/>
    </source>
</evidence>
<evidence type="ECO:0000256" key="3">
    <source>
        <dbReference type="ARBA" id="ARBA00022598"/>
    </source>
</evidence>
<comment type="subunit">
    <text evidence="8">Monomer.</text>
</comment>
<dbReference type="Gene3D" id="1.10.10.350">
    <property type="match status" value="1"/>
</dbReference>
<keyword evidence="12" id="KW-1185">Reference proteome</keyword>
<sequence length="446" mass="48458">MTTSLVRFAPSPTGYLHIGNARPALFNWLFARRHHGRFLLRYDDTDIARSKPEYAEAIAEDLGWLGIVPDQVIWQSQRLAIYDAVAERLRAAGRLYACYETPDELDRRRKRQLARGLPPIYDRAALKLTAEQKAAFEAEGRKPHWRFLLEAREVAWDDLVRGPSHVDCASLSDPVLVREDGSYLYTLPSVVDDIETGVSHVIRGEDHVTNTAVQAQIFEALGASLPVFGHHNLLTTASGEGLSKRLGHLSLRGLRDSGVEALAVAALAVLVGTSDAVRPVASLDELAGLVDLAHVSRAPAKFDEHELEALSARTLHQMPFAAVADRLAAIGVAGGEPFWLAVRGNLTKFDEAKLWWQVVAGAITPVIADPAFAAKAAELLPPEPFDGTSWKSWTQAVSAATGAKGKGLFMPLRQALTGLDHGPELAALLPLIGREKALKRLAGESA</sequence>
<dbReference type="InterPro" id="IPR020058">
    <property type="entry name" value="Glu/Gln-tRNA-synth_Ib_cat-dom"/>
</dbReference>
<feature type="short sequence motif" description="'HIGH' region" evidence="8">
    <location>
        <begin position="10"/>
        <end position="20"/>
    </location>
</feature>
<dbReference type="PRINTS" id="PR00987">
    <property type="entry name" value="TRNASYNTHGLU"/>
</dbReference>
<comment type="caution">
    <text evidence="8">Lacks conserved residue(s) required for the propagation of feature annotation.</text>
</comment>
<feature type="domain" description="Glutamyl/glutaminyl-tRNA synthetase class Ib catalytic" evidence="9">
    <location>
        <begin position="6"/>
        <end position="308"/>
    </location>
</feature>
<dbReference type="PROSITE" id="PS00178">
    <property type="entry name" value="AA_TRNA_LIGASE_I"/>
    <property type="match status" value="1"/>
</dbReference>
<evidence type="ECO:0000313" key="12">
    <source>
        <dbReference type="Proteomes" id="UP000619295"/>
    </source>
</evidence>
<dbReference type="InterPro" id="IPR004527">
    <property type="entry name" value="Glu-tRNA-ligase_bac/mito"/>
</dbReference>
<proteinExistence type="inferred from homology"/>
<dbReference type="Pfam" id="PF19269">
    <property type="entry name" value="Anticodon_2"/>
    <property type="match status" value="1"/>
</dbReference>
<evidence type="ECO:0000256" key="2">
    <source>
        <dbReference type="ARBA" id="ARBA00022490"/>
    </source>
</evidence>
<evidence type="ECO:0000313" key="11">
    <source>
        <dbReference type="EMBL" id="MBD3844217.1"/>
    </source>
</evidence>
<organism evidence="11 12">
    <name type="scientific">Bosea spartocytisi</name>
    <dbReference type="NCBI Taxonomy" id="2773451"/>
    <lineage>
        <taxon>Bacteria</taxon>
        <taxon>Pseudomonadati</taxon>
        <taxon>Pseudomonadota</taxon>
        <taxon>Alphaproteobacteria</taxon>
        <taxon>Hyphomicrobiales</taxon>
        <taxon>Boseaceae</taxon>
        <taxon>Bosea</taxon>
    </lineage>
</organism>
<keyword evidence="6 8" id="KW-0648">Protein biosynthesis</keyword>
<dbReference type="GO" id="GO:0006424">
    <property type="term" value="P:glutamyl-tRNA aminoacylation"/>
    <property type="evidence" value="ECO:0007669"/>
    <property type="project" value="UniProtKB-UniRule"/>
</dbReference>
<dbReference type="InterPro" id="IPR049940">
    <property type="entry name" value="GluQ/Sye"/>
</dbReference>
<dbReference type="SUPFAM" id="SSF52374">
    <property type="entry name" value="Nucleotidylyl transferase"/>
    <property type="match status" value="1"/>
</dbReference>
<dbReference type="EMBL" id="JACXWY010000001">
    <property type="protein sequence ID" value="MBD3844217.1"/>
    <property type="molecule type" value="Genomic_DNA"/>
</dbReference>
<dbReference type="Proteomes" id="UP000619295">
    <property type="component" value="Unassembled WGS sequence"/>
</dbReference>
<dbReference type="PANTHER" id="PTHR43311">
    <property type="entry name" value="GLUTAMATE--TRNA LIGASE"/>
    <property type="match status" value="1"/>
</dbReference>
<evidence type="ECO:0000256" key="8">
    <source>
        <dbReference type="HAMAP-Rule" id="MF_00022"/>
    </source>
</evidence>
<keyword evidence="7 8" id="KW-0030">Aminoacyl-tRNA synthetase</keyword>
<comment type="similarity">
    <text evidence="1 8">Belongs to the class-I aminoacyl-tRNA synthetase family. Glutamate--tRNA ligase type 1 subfamily.</text>
</comment>
<dbReference type="GO" id="GO:0004818">
    <property type="term" value="F:glutamate-tRNA ligase activity"/>
    <property type="evidence" value="ECO:0007669"/>
    <property type="project" value="UniProtKB-UniRule"/>
</dbReference>
<keyword evidence="4 8" id="KW-0547">Nucleotide-binding</keyword>
<evidence type="ECO:0000256" key="7">
    <source>
        <dbReference type="ARBA" id="ARBA00023146"/>
    </source>
</evidence>
<comment type="function">
    <text evidence="8">Catalyzes the attachment of glutamate to tRNA(Glu) in a two-step reaction: glutamate is first activated by ATP to form Glu-AMP and then transferred to the acceptor end of tRNA(Glu).</text>
</comment>
<dbReference type="InterPro" id="IPR020751">
    <property type="entry name" value="aa-tRNA-synth_I_codon-bd_sub2"/>
</dbReference>
<dbReference type="InterPro" id="IPR014729">
    <property type="entry name" value="Rossmann-like_a/b/a_fold"/>
</dbReference>
<dbReference type="GO" id="GO:0005524">
    <property type="term" value="F:ATP binding"/>
    <property type="evidence" value="ECO:0007669"/>
    <property type="project" value="UniProtKB-UniRule"/>
</dbReference>
<evidence type="ECO:0000256" key="6">
    <source>
        <dbReference type="ARBA" id="ARBA00022917"/>
    </source>
</evidence>
<comment type="caution">
    <text evidence="11">The sequence shown here is derived from an EMBL/GenBank/DDBJ whole genome shotgun (WGS) entry which is preliminary data.</text>
</comment>
<dbReference type="NCBIfam" id="TIGR00464">
    <property type="entry name" value="gltX_bact"/>
    <property type="match status" value="1"/>
</dbReference>
<name>A0A927E4W3_9HYPH</name>
<dbReference type="InterPro" id="IPR008925">
    <property type="entry name" value="aa_tRNA-synth_I_cd-bd_sf"/>
</dbReference>
<evidence type="ECO:0000256" key="1">
    <source>
        <dbReference type="ARBA" id="ARBA00007894"/>
    </source>
</evidence>
<dbReference type="SUPFAM" id="SSF48163">
    <property type="entry name" value="An anticodon-binding domain of class I aminoacyl-tRNA synthetases"/>
    <property type="match status" value="1"/>
</dbReference>
<evidence type="ECO:0000259" key="10">
    <source>
        <dbReference type="Pfam" id="PF19269"/>
    </source>
</evidence>
<accession>A0A927E4W3</accession>
<dbReference type="HAMAP" id="MF_00022">
    <property type="entry name" value="Glu_tRNA_synth_type1"/>
    <property type="match status" value="1"/>
</dbReference>
<keyword evidence="5 8" id="KW-0067">ATP-binding</keyword>
<dbReference type="AlphaFoldDB" id="A0A927E4W3"/>
<dbReference type="GO" id="GO:0000049">
    <property type="term" value="F:tRNA binding"/>
    <property type="evidence" value="ECO:0007669"/>
    <property type="project" value="InterPro"/>
</dbReference>
<dbReference type="Pfam" id="PF00749">
    <property type="entry name" value="tRNA-synt_1c"/>
    <property type="match status" value="1"/>
</dbReference>
<feature type="binding site" evidence="8">
    <location>
        <position position="244"/>
    </location>
    <ligand>
        <name>ATP</name>
        <dbReference type="ChEBI" id="CHEBI:30616"/>
    </ligand>
</feature>
<dbReference type="InterPro" id="IPR000924">
    <property type="entry name" value="Glu/Gln-tRNA-synth"/>
</dbReference>
<feature type="domain" description="Aminoacyl-tRNA synthetase class I anticodon-binding" evidence="10">
    <location>
        <begin position="383"/>
        <end position="442"/>
    </location>
</feature>
<dbReference type="InterPro" id="IPR001412">
    <property type="entry name" value="aa-tRNA-synth_I_CS"/>
</dbReference>
<dbReference type="RefSeq" id="WP_191123042.1">
    <property type="nucleotide sequence ID" value="NZ_JACXWY010000001.1"/>
</dbReference>
<evidence type="ECO:0000259" key="9">
    <source>
        <dbReference type="Pfam" id="PF00749"/>
    </source>
</evidence>
<keyword evidence="3 8" id="KW-0436">Ligase</keyword>
<evidence type="ECO:0000256" key="5">
    <source>
        <dbReference type="ARBA" id="ARBA00022840"/>
    </source>
</evidence>
<protein>
    <recommendedName>
        <fullName evidence="8">Glutamate--tRNA ligase</fullName>
        <ecNumber evidence="8">6.1.1.17</ecNumber>
    </recommendedName>
    <alternativeName>
        <fullName evidence="8">Glutamyl-tRNA synthetase</fullName>
        <shortName evidence="8">GluRS</shortName>
    </alternativeName>
</protein>
<comment type="subcellular location">
    <subcellularLocation>
        <location evidence="8">Cytoplasm</location>
    </subcellularLocation>
</comment>
<dbReference type="PANTHER" id="PTHR43311:SF2">
    <property type="entry name" value="GLUTAMATE--TRNA LIGASE, MITOCHONDRIAL-RELATED"/>
    <property type="match status" value="1"/>
</dbReference>
<dbReference type="Gene3D" id="3.40.50.620">
    <property type="entry name" value="HUPs"/>
    <property type="match status" value="1"/>
</dbReference>
<dbReference type="InterPro" id="IPR045462">
    <property type="entry name" value="aa-tRNA-synth_I_cd-bd"/>
</dbReference>
<dbReference type="EC" id="6.1.1.17" evidence="8"/>
<comment type="catalytic activity">
    <reaction evidence="8">
        <text>tRNA(Glu) + L-glutamate + ATP = L-glutamyl-tRNA(Glu) + AMP + diphosphate</text>
        <dbReference type="Rhea" id="RHEA:23540"/>
        <dbReference type="Rhea" id="RHEA-COMP:9663"/>
        <dbReference type="Rhea" id="RHEA-COMP:9680"/>
        <dbReference type="ChEBI" id="CHEBI:29985"/>
        <dbReference type="ChEBI" id="CHEBI:30616"/>
        <dbReference type="ChEBI" id="CHEBI:33019"/>
        <dbReference type="ChEBI" id="CHEBI:78442"/>
        <dbReference type="ChEBI" id="CHEBI:78520"/>
        <dbReference type="ChEBI" id="CHEBI:456215"/>
        <dbReference type="EC" id="6.1.1.17"/>
    </reaction>
</comment>
<feature type="short sequence motif" description="'KMSKS' region" evidence="8">
    <location>
        <begin position="241"/>
        <end position="245"/>
    </location>
</feature>
<dbReference type="GO" id="GO:0005829">
    <property type="term" value="C:cytosol"/>
    <property type="evidence" value="ECO:0007669"/>
    <property type="project" value="TreeGrafter"/>
</dbReference>